<name>A0A061FCP6_THECC</name>
<dbReference type="Proteomes" id="UP000026915">
    <property type="component" value="Chromosome 7"/>
</dbReference>
<protein>
    <submittedName>
        <fullName evidence="2">Uncharacterized protein</fullName>
    </submittedName>
</protein>
<accession>A0A061FCP6</accession>
<feature type="compositionally biased region" description="Basic and acidic residues" evidence="1">
    <location>
        <begin position="141"/>
        <end position="155"/>
    </location>
</feature>
<organism evidence="2 3">
    <name type="scientific">Theobroma cacao</name>
    <name type="common">Cacao</name>
    <name type="synonym">Cocoa</name>
    <dbReference type="NCBI Taxonomy" id="3641"/>
    <lineage>
        <taxon>Eukaryota</taxon>
        <taxon>Viridiplantae</taxon>
        <taxon>Streptophyta</taxon>
        <taxon>Embryophyta</taxon>
        <taxon>Tracheophyta</taxon>
        <taxon>Spermatophyta</taxon>
        <taxon>Magnoliopsida</taxon>
        <taxon>eudicotyledons</taxon>
        <taxon>Gunneridae</taxon>
        <taxon>Pentapetalae</taxon>
        <taxon>rosids</taxon>
        <taxon>malvids</taxon>
        <taxon>Malvales</taxon>
        <taxon>Malvaceae</taxon>
        <taxon>Byttnerioideae</taxon>
        <taxon>Theobroma</taxon>
    </lineage>
</organism>
<proteinExistence type="predicted"/>
<feature type="compositionally biased region" description="Basic and acidic residues" evidence="1">
    <location>
        <begin position="89"/>
        <end position="116"/>
    </location>
</feature>
<evidence type="ECO:0000313" key="3">
    <source>
        <dbReference type="Proteomes" id="UP000026915"/>
    </source>
</evidence>
<dbReference type="AlphaFoldDB" id="A0A061FCP6"/>
<evidence type="ECO:0000313" key="2">
    <source>
        <dbReference type="EMBL" id="EOY12249.1"/>
    </source>
</evidence>
<dbReference type="Gramene" id="EOY12249">
    <property type="protein sequence ID" value="EOY12249"/>
    <property type="gene ID" value="TCM_030812"/>
</dbReference>
<reference evidence="2 3" key="1">
    <citation type="journal article" date="2013" name="Genome Biol.">
        <title>The genome sequence of the most widely cultivated cacao type and its use to identify candidate genes regulating pod color.</title>
        <authorList>
            <person name="Motamayor J.C."/>
            <person name="Mockaitis K."/>
            <person name="Schmutz J."/>
            <person name="Haiminen N."/>
            <person name="Iii D.L."/>
            <person name="Cornejo O."/>
            <person name="Findley S.D."/>
            <person name="Zheng P."/>
            <person name="Utro F."/>
            <person name="Royaert S."/>
            <person name="Saski C."/>
            <person name="Jenkins J."/>
            <person name="Podicheti R."/>
            <person name="Zhao M."/>
            <person name="Scheffler B.E."/>
            <person name="Stack J.C."/>
            <person name="Feltus F.A."/>
            <person name="Mustiga G.M."/>
            <person name="Amores F."/>
            <person name="Phillips W."/>
            <person name="Marelli J.P."/>
            <person name="May G.D."/>
            <person name="Shapiro H."/>
            <person name="Ma J."/>
            <person name="Bustamante C.D."/>
            <person name="Schnell R.J."/>
            <person name="Main D."/>
            <person name="Gilbert D."/>
            <person name="Parida L."/>
            <person name="Kuhn D.N."/>
        </authorList>
    </citation>
    <scope>NUCLEOTIDE SEQUENCE [LARGE SCALE GENOMIC DNA]</scope>
    <source>
        <strain evidence="3">cv. Matina 1-6</strain>
    </source>
</reference>
<sequence>MFCLCTICHMPYLIKCQRPYGITNLIKCHMPYGLTLLSKFVPTRIRLQSKVIRTHLKPEPGYRRYSHQANSKENHEDFLHLARNNDPVAEEKAGAAEGKFERVSKQKGRAEEEAKSGDQGVASQTLEKIHDGAAEALSSDYKVDPVKSRYKEHVPRNNYHKTGHLS</sequence>
<keyword evidence="3" id="KW-1185">Reference proteome</keyword>
<gene>
    <name evidence="2" type="ORF">TCM_030812</name>
</gene>
<evidence type="ECO:0000256" key="1">
    <source>
        <dbReference type="SAM" id="MobiDB-lite"/>
    </source>
</evidence>
<dbReference type="EMBL" id="CM001885">
    <property type="protein sequence ID" value="EOY12249.1"/>
    <property type="molecule type" value="Genomic_DNA"/>
</dbReference>
<feature type="region of interest" description="Disordered" evidence="1">
    <location>
        <begin position="85"/>
        <end position="166"/>
    </location>
</feature>
<dbReference type="InParanoid" id="A0A061FCP6"/>
<dbReference type="HOGENOM" id="CLU_1605655_0_0_1"/>